<protein>
    <submittedName>
        <fullName evidence="1">Uncharacterized protein</fullName>
    </submittedName>
</protein>
<reference evidence="1 2" key="1">
    <citation type="journal article" date="2016" name="Nat. Commun.">
        <title>Thousands of microbial genomes shed light on interconnected biogeochemical processes in an aquifer system.</title>
        <authorList>
            <person name="Anantharaman K."/>
            <person name="Brown C.T."/>
            <person name="Hug L.A."/>
            <person name="Sharon I."/>
            <person name="Castelle C.J."/>
            <person name="Probst A.J."/>
            <person name="Thomas B.C."/>
            <person name="Singh A."/>
            <person name="Wilkins M.J."/>
            <person name="Karaoz U."/>
            <person name="Brodie E.L."/>
            <person name="Williams K.H."/>
            <person name="Hubbard S.S."/>
            <person name="Banfield J.F."/>
        </authorList>
    </citation>
    <scope>NUCLEOTIDE SEQUENCE [LARGE SCALE GENOMIC DNA]</scope>
</reference>
<dbReference type="AlphaFoldDB" id="A0A1G2BJ84"/>
<proteinExistence type="predicted"/>
<accession>A0A1G2BJ84</accession>
<dbReference type="EMBL" id="MHKL01000025">
    <property type="protein sequence ID" value="OGY89162.1"/>
    <property type="molecule type" value="Genomic_DNA"/>
</dbReference>
<organism evidence="1 2">
    <name type="scientific">Candidatus Komeilibacteria bacterium RIFCSPLOWO2_01_FULL_45_10</name>
    <dbReference type="NCBI Taxonomy" id="1798550"/>
    <lineage>
        <taxon>Bacteria</taxon>
        <taxon>Candidatus Komeiliibacteriota</taxon>
    </lineage>
</organism>
<comment type="caution">
    <text evidence="1">The sequence shown here is derived from an EMBL/GenBank/DDBJ whole genome shotgun (WGS) entry which is preliminary data.</text>
</comment>
<name>A0A1G2BJ84_9BACT</name>
<dbReference type="Proteomes" id="UP000178849">
    <property type="component" value="Unassembled WGS sequence"/>
</dbReference>
<gene>
    <name evidence="1" type="ORF">A2927_00530</name>
</gene>
<sequence length="140" mass="14485">MNKIIGIIALMITVIAGMLCLGPPGQTIDDQATIALLITISDATDIVADYAVIMTATPATRSTTQNDFAISAELINCGAGEFALINRFAAEEYPGAPEYNISGSNGGLSDAFDSSIVRSAGAMSYPAKIAAPAERQLLLS</sequence>
<evidence type="ECO:0000313" key="1">
    <source>
        <dbReference type="EMBL" id="OGY89162.1"/>
    </source>
</evidence>
<evidence type="ECO:0000313" key="2">
    <source>
        <dbReference type="Proteomes" id="UP000178849"/>
    </source>
</evidence>